<evidence type="ECO:0000259" key="1">
    <source>
        <dbReference type="SMART" id="SM00418"/>
    </source>
</evidence>
<comment type="caution">
    <text evidence="2">The sequence shown here is derived from an EMBL/GenBank/DDBJ whole genome shotgun (WGS) entry which is preliminary data.</text>
</comment>
<dbReference type="InterPro" id="IPR036388">
    <property type="entry name" value="WH-like_DNA-bd_sf"/>
</dbReference>
<dbReference type="Proteomes" id="UP000603369">
    <property type="component" value="Unassembled WGS sequence"/>
</dbReference>
<evidence type="ECO:0000313" key="3">
    <source>
        <dbReference type="Proteomes" id="UP000603369"/>
    </source>
</evidence>
<dbReference type="Gene3D" id="1.10.10.10">
    <property type="entry name" value="Winged helix-like DNA-binding domain superfamily/Winged helix DNA-binding domain"/>
    <property type="match status" value="1"/>
</dbReference>
<organism evidence="2 3">
    <name type="scientific">Corynebacterium tuberculostearicum</name>
    <dbReference type="NCBI Taxonomy" id="38304"/>
    <lineage>
        <taxon>Bacteria</taxon>
        <taxon>Bacillati</taxon>
        <taxon>Actinomycetota</taxon>
        <taxon>Actinomycetes</taxon>
        <taxon>Mycobacteriales</taxon>
        <taxon>Corynebacteriaceae</taxon>
        <taxon>Corynebacterium</taxon>
    </lineage>
</organism>
<proteinExistence type="predicted"/>
<dbReference type="EMBL" id="JAEHFL010000015">
    <property type="protein sequence ID" value="MBK3428830.1"/>
    <property type="molecule type" value="Genomic_DNA"/>
</dbReference>
<protein>
    <submittedName>
        <fullName evidence="2">Helix-turn-helix transcriptional regulator</fullName>
    </submittedName>
</protein>
<dbReference type="SUPFAM" id="SSF46785">
    <property type="entry name" value="Winged helix' DNA-binding domain"/>
    <property type="match status" value="1"/>
</dbReference>
<dbReference type="Pfam" id="PF12840">
    <property type="entry name" value="HTH_20"/>
    <property type="match status" value="1"/>
</dbReference>
<accession>A0A8I1HW98</accession>
<name>A0A8I1HW98_9CORY</name>
<evidence type="ECO:0000313" key="2">
    <source>
        <dbReference type="EMBL" id="MBK3428830.1"/>
    </source>
</evidence>
<dbReference type="PRINTS" id="PR00778">
    <property type="entry name" value="HTHARSR"/>
</dbReference>
<dbReference type="AlphaFoldDB" id="A0A8I1HW98"/>
<sequence length="101" mass="11521">MSPRKYEHPATEDLEFVRVLAAVSDPIRLEMVRRLADGQEHDSLTLADDLPRSTLTYHTRQLREAGVTWTRSQGRTCVISLRRGDLDERFPGLLDMVISNA</sequence>
<dbReference type="CDD" id="cd00090">
    <property type="entry name" value="HTH_ARSR"/>
    <property type="match status" value="1"/>
</dbReference>
<dbReference type="RefSeq" id="WP_005326349.1">
    <property type="nucleotide sequence ID" value="NZ_CP073092.1"/>
</dbReference>
<dbReference type="InterPro" id="IPR036390">
    <property type="entry name" value="WH_DNA-bd_sf"/>
</dbReference>
<dbReference type="GO" id="GO:0003700">
    <property type="term" value="F:DNA-binding transcription factor activity"/>
    <property type="evidence" value="ECO:0007669"/>
    <property type="project" value="InterPro"/>
</dbReference>
<dbReference type="InterPro" id="IPR011991">
    <property type="entry name" value="ArsR-like_HTH"/>
</dbReference>
<dbReference type="InterPro" id="IPR001845">
    <property type="entry name" value="HTH_ArsR_DNA-bd_dom"/>
</dbReference>
<dbReference type="SMART" id="SM00418">
    <property type="entry name" value="HTH_ARSR"/>
    <property type="match status" value="1"/>
</dbReference>
<reference evidence="2 3" key="1">
    <citation type="submission" date="2020-12" db="EMBL/GenBank/DDBJ databases">
        <title>Draft genome sequence of the commensal strain Corynebacterium tuberculostearicum MFP09/CIP 102622 isolated from human skin.</title>
        <authorList>
            <person name="Boukerb A.M."/>
            <person name="Janvier X."/>
            <person name="Feuilloley M.G.J."/>
            <person name="Groboillot A."/>
        </authorList>
    </citation>
    <scope>NUCLEOTIDE SEQUENCE [LARGE SCALE GENOMIC DNA]</scope>
    <source>
        <strain evidence="2 3">CIP 102622</strain>
    </source>
</reference>
<keyword evidence="3" id="KW-1185">Reference proteome</keyword>
<gene>
    <name evidence="2" type="ORF">JDP02_09985</name>
</gene>
<feature type="domain" description="HTH arsR-type" evidence="1">
    <location>
        <begin position="18"/>
        <end position="95"/>
    </location>
</feature>